<reference evidence="3" key="1">
    <citation type="submission" date="2021-01" db="EMBL/GenBank/DDBJ databases">
        <title>YIM 132084 draft genome.</title>
        <authorList>
            <person name="An D."/>
        </authorList>
    </citation>
    <scope>NUCLEOTIDE SEQUENCE</scope>
    <source>
        <strain evidence="3">YIM 132084</strain>
    </source>
</reference>
<feature type="compositionally biased region" description="Basic residues" evidence="1">
    <location>
        <begin position="1"/>
        <end position="13"/>
    </location>
</feature>
<dbReference type="RefSeq" id="WP_205260249.1">
    <property type="nucleotide sequence ID" value="NZ_JAERWK010000010.1"/>
</dbReference>
<gene>
    <name evidence="3" type="ORF">JL106_08380</name>
</gene>
<keyword evidence="2" id="KW-1133">Transmembrane helix</keyword>
<feature type="transmembrane region" description="Helical" evidence="2">
    <location>
        <begin position="37"/>
        <end position="57"/>
    </location>
</feature>
<dbReference type="Proteomes" id="UP000663792">
    <property type="component" value="Unassembled WGS sequence"/>
</dbReference>
<evidence type="ECO:0000256" key="2">
    <source>
        <dbReference type="SAM" id="Phobius"/>
    </source>
</evidence>
<comment type="caution">
    <text evidence="3">The sequence shown here is derived from an EMBL/GenBank/DDBJ whole genome shotgun (WGS) entry which is preliminary data.</text>
</comment>
<name>A0A938YFP4_9ACTN</name>
<protein>
    <recommendedName>
        <fullName evidence="5">Pilus assembly protein</fullName>
    </recommendedName>
</protein>
<dbReference type="EMBL" id="JAERWK010000010">
    <property type="protein sequence ID" value="MBM9467294.1"/>
    <property type="molecule type" value="Genomic_DNA"/>
</dbReference>
<evidence type="ECO:0000256" key="1">
    <source>
        <dbReference type="SAM" id="MobiDB-lite"/>
    </source>
</evidence>
<keyword evidence="2" id="KW-0472">Membrane</keyword>
<keyword evidence="4" id="KW-1185">Reference proteome</keyword>
<dbReference type="AlphaFoldDB" id="A0A938YFP4"/>
<evidence type="ECO:0008006" key="5">
    <source>
        <dbReference type="Google" id="ProtNLM"/>
    </source>
</evidence>
<keyword evidence="2" id="KW-0812">Transmembrane</keyword>
<accession>A0A938YFP4</accession>
<evidence type="ECO:0000313" key="3">
    <source>
        <dbReference type="EMBL" id="MBM9467294.1"/>
    </source>
</evidence>
<organism evidence="3 4">
    <name type="scientific">Nakamurella leprariae</name>
    <dbReference type="NCBI Taxonomy" id="2803911"/>
    <lineage>
        <taxon>Bacteria</taxon>
        <taxon>Bacillati</taxon>
        <taxon>Actinomycetota</taxon>
        <taxon>Actinomycetes</taxon>
        <taxon>Nakamurellales</taxon>
        <taxon>Nakamurellaceae</taxon>
        <taxon>Nakamurella</taxon>
    </lineage>
</organism>
<sequence>MRRVRIGARPGHRRPPEQARGTGPTVDGRDDRDAGRAVIEVVVLAVLVLLPVAYLLLAVLRIQAASFAVGQAARDAARLLDAAPTVQVGLDRAREVAALALSDQRVQPRDLQLRFVAPGGDCATGQQVSPTLAPGEVLDVCVIAVIDVPGIPSVLSGDRNTVTGVFTLHVGEFRAAPVT</sequence>
<evidence type="ECO:0000313" key="4">
    <source>
        <dbReference type="Proteomes" id="UP000663792"/>
    </source>
</evidence>
<proteinExistence type="predicted"/>
<feature type="region of interest" description="Disordered" evidence="1">
    <location>
        <begin position="1"/>
        <end position="31"/>
    </location>
</feature>